<dbReference type="AlphaFoldDB" id="A0AAU8LQ38"/>
<dbReference type="KEGG" id="eaj:Q3M24_12580"/>
<organism evidence="1">
    <name type="scientific">Candidatus Electrothrix aestuarii</name>
    <dbReference type="NCBI Taxonomy" id="3062594"/>
    <lineage>
        <taxon>Bacteria</taxon>
        <taxon>Pseudomonadati</taxon>
        <taxon>Thermodesulfobacteriota</taxon>
        <taxon>Desulfobulbia</taxon>
        <taxon>Desulfobulbales</taxon>
        <taxon>Desulfobulbaceae</taxon>
        <taxon>Candidatus Electrothrix</taxon>
    </lineage>
</organism>
<evidence type="ECO:0000313" key="1">
    <source>
        <dbReference type="EMBL" id="XCN71150.1"/>
    </source>
</evidence>
<reference evidence="1" key="2">
    <citation type="submission" date="2024-06" db="EMBL/GenBank/DDBJ databases">
        <authorList>
            <person name="Plum-Jensen L.E."/>
            <person name="Schramm A."/>
            <person name="Marshall I.P.G."/>
        </authorList>
    </citation>
    <scope>NUCLEOTIDE SEQUENCE</scope>
    <source>
        <strain evidence="1">Rat1</strain>
    </source>
</reference>
<proteinExistence type="predicted"/>
<name>A0AAU8LQ38_9BACT</name>
<gene>
    <name evidence="1" type="ORF">Q3M24_12580</name>
</gene>
<dbReference type="Gene3D" id="2.70.50.70">
    <property type="match status" value="1"/>
</dbReference>
<protein>
    <submittedName>
        <fullName evidence="1">Uncharacterized protein</fullName>
    </submittedName>
</protein>
<accession>A0AAU8LQ38</accession>
<sequence>MSTIQWRPQVNALTKPLSYRIQYVPRNTAGYKEMATDISSSHPIYSADLVLALAPLIMDWIQERLCNGDQVTLKDAFNFRTSFTGKLNHPNDPLPEKKDFLHVRVTPSRPFVQKIRQKARLERLPMNEKLPLITSCQDTVLKLPDVLNPAGILLLRGTNLFFDNDEPKAGCVLRGSQSGETRQHSYGPISNTEVLLIPDIPAQENPWNNEYLLSLTTHYTAHGTQRSGVYRHRLRTPLQVPGLGQSNPLETGILSGSGATPLVVITGGTVSADTQVRIQALLDRRADRVLVRLLDMKREGAIGQEVSMQEDGEYTLSGPNDSAVSSLVIKVQDYAALKKLIRDNYSGNLVDILDVTTG</sequence>
<reference evidence="1" key="1">
    <citation type="journal article" date="2024" name="Syst. Appl. Microbiol.">
        <title>First single-strain enrichments of Electrothrix cable bacteria, description of E. aestuarii sp. nov. and E. rattekaaiensis sp. nov., and proposal of a cable bacteria taxonomy following the rules of the SeqCode.</title>
        <authorList>
            <person name="Plum-Jensen L.E."/>
            <person name="Schramm A."/>
            <person name="Marshall I.P.G."/>
        </authorList>
    </citation>
    <scope>NUCLEOTIDE SEQUENCE</scope>
    <source>
        <strain evidence="1">Rat1</strain>
    </source>
</reference>
<dbReference type="EMBL" id="CP159373">
    <property type="protein sequence ID" value="XCN71150.1"/>
    <property type="molecule type" value="Genomic_DNA"/>
</dbReference>